<protein>
    <submittedName>
        <fullName evidence="2">Uncharacterized protein</fullName>
    </submittedName>
</protein>
<evidence type="ECO:0000313" key="3">
    <source>
        <dbReference type="Proteomes" id="UP001212997"/>
    </source>
</evidence>
<dbReference type="AlphaFoldDB" id="A0AAD5VD16"/>
<gene>
    <name evidence="2" type="ORF">NLI96_g1394</name>
</gene>
<dbReference type="EMBL" id="JANAWD010000027">
    <property type="protein sequence ID" value="KAJ3490515.1"/>
    <property type="molecule type" value="Genomic_DNA"/>
</dbReference>
<organism evidence="2 3">
    <name type="scientific">Meripilus lineatus</name>
    <dbReference type="NCBI Taxonomy" id="2056292"/>
    <lineage>
        <taxon>Eukaryota</taxon>
        <taxon>Fungi</taxon>
        <taxon>Dikarya</taxon>
        <taxon>Basidiomycota</taxon>
        <taxon>Agaricomycotina</taxon>
        <taxon>Agaricomycetes</taxon>
        <taxon>Polyporales</taxon>
        <taxon>Meripilaceae</taxon>
        <taxon>Meripilus</taxon>
    </lineage>
</organism>
<feature type="region of interest" description="Disordered" evidence="1">
    <location>
        <begin position="124"/>
        <end position="289"/>
    </location>
</feature>
<name>A0AAD5VD16_9APHY</name>
<dbReference type="Proteomes" id="UP001212997">
    <property type="component" value="Unassembled WGS sequence"/>
</dbReference>
<feature type="region of interest" description="Disordered" evidence="1">
    <location>
        <begin position="1"/>
        <end position="23"/>
    </location>
</feature>
<proteinExistence type="predicted"/>
<evidence type="ECO:0000313" key="2">
    <source>
        <dbReference type="EMBL" id="KAJ3490515.1"/>
    </source>
</evidence>
<feature type="compositionally biased region" description="Polar residues" evidence="1">
    <location>
        <begin position="154"/>
        <end position="169"/>
    </location>
</feature>
<comment type="caution">
    <text evidence="2">The sequence shown here is derived from an EMBL/GenBank/DDBJ whole genome shotgun (WGS) entry which is preliminary data.</text>
</comment>
<keyword evidence="3" id="KW-1185">Reference proteome</keyword>
<sequence length="289" mass="32011">MNSLPSPSSHTTSTESSYFHNSHYSYQPDPSMKTLVASTWQILEQVLSPPPISLAPFFLPLQYSQPPPPSLREILGAYRAKGDGDRDMLLAMLNAKSAEDQRLASVASLHRTMLEMYRSPVSALAPHSQDAHQYSQQQQFPSPPTTSYHHSPPLQSHTHSVSYPQANRSPRTRSRVDSSDSAETHLPTHHRDAPSMSNQARKRRRTSRSPAREQRSRRPVAHSSSQEPMPPSPYSPAPSQSSEGSPRSRESMAIGSLLSADGGPHEQATTQRRTSSERSTSSHKPTARH</sequence>
<accession>A0AAD5VD16</accession>
<feature type="compositionally biased region" description="Low complexity" evidence="1">
    <location>
        <begin position="269"/>
        <end position="279"/>
    </location>
</feature>
<feature type="compositionally biased region" description="Low complexity" evidence="1">
    <location>
        <begin position="1"/>
        <end position="17"/>
    </location>
</feature>
<evidence type="ECO:0000256" key="1">
    <source>
        <dbReference type="SAM" id="MobiDB-lite"/>
    </source>
</evidence>
<feature type="compositionally biased region" description="Low complexity" evidence="1">
    <location>
        <begin position="127"/>
        <end position="153"/>
    </location>
</feature>
<reference evidence="2" key="1">
    <citation type="submission" date="2022-07" db="EMBL/GenBank/DDBJ databases">
        <title>Genome Sequence of Physisporinus lineatus.</title>
        <authorList>
            <person name="Buettner E."/>
        </authorList>
    </citation>
    <scope>NUCLEOTIDE SEQUENCE</scope>
    <source>
        <strain evidence="2">VT162</strain>
    </source>
</reference>